<keyword evidence="2" id="KW-1185">Reference proteome</keyword>
<dbReference type="EMBL" id="CM039435">
    <property type="protein sequence ID" value="KAI4317501.1"/>
    <property type="molecule type" value="Genomic_DNA"/>
</dbReference>
<comment type="caution">
    <text evidence="1">The sequence shown here is derived from an EMBL/GenBank/DDBJ whole genome shotgun (WGS) entry which is preliminary data.</text>
</comment>
<gene>
    <name evidence="1" type="ORF">L6164_025365</name>
</gene>
<dbReference type="Proteomes" id="UP000828941">
    <property type="component" value="Chromosome 10"/>
</dbReference>
<protein>
    <submittedName>
        <fullName evidence="1">Uncharacterized protein</fullName>
    </submittedName>
</protein>
<organism evidence="1 2">
    <name type="scientific">Bauhinia variegata</name>
    <name type="common">Purple orchid tree</name>
    <name type="synonym">Phanera variegata</name>
    <dbReference type="NCBI Taxonomy" id="167791"/>
    <lineage>
        <taxon>Eukaryota</taxon>
        <taxon>Viridiplantae</taxon>
        <taxon>Streptophyta</taxon>
        <taxon>Embryophyta</taxon>
        <taxon>Tracheophyta</taxon>
        <taxon>Spermatophyta</taxon>
        <taxon>Magnoliopsida</taxon>
        <taxon>eudicotyledons</taxon>
        <taxon>Gunneridae</taxon>
        <taxon>Pentapetalae</taxon>
        <taxon>rosids</taxon>
        <taxon>fabids</taxon>
        <taxon>Fabales</taxon>
        <taxon>Fabaceae</taxon>
        <taxon>Cercidoideae</taxon>
        <taxon>Cercideae</taxon>
        <taxon>Bauhiniinae</taxon>
        <taxon>Bauhinia</taxon>
    </lineage>
</organism>
<evidence type="ECO:0000313" key="2">
    <source>
        <dbReference type="Proteomes" id="UP000828941"/>
    </source>
</evidence>
<proteinExistence type="predicted"/>
<sequence>MPLGRHFSYIYTCFWNQQDILEKNLFLSSLSGFSYLPVFPKMDHQNELSNNGSHNKVSNMESNTRKQLLNRGTILQNDREDVNKMADAFIRNFRNQLKIEREE</sequence>
<accession>A0ACB9M1Q4</accession>
<reference evidence="1 2" key="1">
    <citation type="journal article" date="2022" name="DNA Res.">
        <title>Chromosomal-level genome assembly of the orchid tree Bauhinia variegata (Leguminosae; Cercidoideae) supports the allotetraploid origin hypothesis of Bauhinia.</title>
        <authorList>
            <person name="Zhong Y."/>
            <person name="Chen Y."/>
            <person name="Zheng D."/>
            <person name="Pang J."/>
            <person name="Liu Y."/>
            <person name="Luo S."/>
            <person name="Meng S."/>
            <person name="Qian L."/>
            <person name="Wei D."/>
            <person name="Dai S."/>
            <person name="Zhou R."/>
        </authorList>
    </citation>
    <scope>NUCLEOTIDE SEQUENCE [LARGE SCALE GENOMIC DNA]</scope>
    <source>
        <strain evidence="1">BV-YZ2020</strain>
    </source>
</reference>
<name>A0ACB9M1Q4_BAUVA</name>
<evidence type="ECO:0000313" key="1">
    <source>
        <dbReference type="EMBL" id="KAI4317501.1"/>
    </source>
</evidence>